<dbReference type="Proteomes" id="UP001152320">
    <property type="component" value="Unassembled WGS sequence"/>
</dbReference>
<organism evidence="1 2">
    <name type="scientific">Holothuria leucospilota</name>
    <name type="common">Black long sea cucumber</name>
    <name type="synonym">Mertensiothuria leucospilota</name>
    <dbReference type="NCBI Taxonomy" id="206669"/>
    <lineage>
        <taxon>Eukaryota</taxon>
        <taxon>Metazoa</taxon>
        <taxon>Echinodermata</taxon>
        <taxon>Eleutherozoa</taxon>
        <taxon>Echinozoa</taxon>
        <taxon>Holothuroidea</taxon>
        <taxon>Aspidochirotacea</taxon>
        <taxon>Aspidochirotida</taxon>
        <taxon>Holothuriidae</taxon>
        <taxon>Holothuria</taxon>
    </lineage>
</organism>
<keyword evidence="2" id="KW-1185">Reference proteome</keyword>
<dbReference type="AlphaFoldDB" id="A0A9Q0Y933"/>
<evidence type="ECO:0000313" key="1">
    <source>
        <dbReference type="EMBL" id="KAJ8018143.1"/>
    </source>
</evidence>
<protein>
    <submittedName>
        <fullName evidence="1">Uncharacterized protein</fullName>
    </submittedName>
</protein>
<dbReference type="EMBL" id="JAIZAY010000592">
    <property type="protein sequence ID" value="KAJ8018143.1"/>
    <property type="molecule type" value="Genomic_DNA"/>
</dbReference>
<name>A0A9Q0Y933_HOLLE</name>
<sequence length="93" mass="11269">MQNLSSRYLSRSLQLFFSPHTHSVCRKHWSFRRAKARILGIKSLCFRGLKIYLSYHWSQKIVTKYFLGFCLKFLDFSELFWKSVDTLSYVYRT</sequence>
<evidence type="ECO:0000313" key="2">
    <source>
        <dbReference type="Proteomes" id="UP001152320"/>
    </source>
</evidence>
<comment type="caution">
    <text evidence="1">The sequence shown here is derived from an EMBL/GenBank/DDBJ whole genome shotgun (WGS) entry which is preliminary data.</text>
</comment>
<proteinExistence type="predicted"/>
<reference evidence="1" key="1">
    <citation type="submission" date="2021-10" db="EMBL/GenBank/DDBJ databases">
        <title>Tropical sea cucumber genome reveals ecological adaptation and Cuvierian tubules defense mechanism.</title>
        <authorList>
            <person name="Chen T."/>
        </authorList>
    </citation>
    <scope>NUCLEOTIDE SEQUENCE</scope>
    <source>
        <strain evidence="1">Nanhai2018</strain>
        <tissue evidence="1">Muscle</tissue>
    </source>
</reference>
<accession>A0A9Q0Y933</accession>
<gene>
    <name evidence="1" type="ORF">HOLleu_44030</name>
</gene>